<dbReference type="PANTHER" id="PTHR21301:SF10">
    <property type="entry name" value="REVERSE TRANSCRIPTASE DOMAIN-CONTAINING PROTEIN"/>
    <property type="match status" value="1"/>
</dbReference>
<protein>
    <recommendedName>
        <fullName evidence="4">Reverse transcriptase domain-containing protein</fullName>
    </recommendedName>
</protein>
<organism evidence="2 3">
    <name type="scientific">Aedes albopictus</name>
    <name type="common">Asian tiger mosquito</name>
    <name type="synonym">Stegomyia albopicta</name>
    <dbReference type="NCBI Taxonomy" id="7160"/>
    <lineage>
        <taxon>Eukaryota</taxon>
        <taxon>Metazoa</taxon>
        <taxon>Ecdysozoa</taxon>
        <taxon>Arthropoda</taxon>
        <taxon>Hexapoda</taxon>
        <taxon>Insecta</taxon>
        <taxon>Pterygota</taxon>
        <taxon>Neoptera</taxon>
        <taxon>Endopterygota</taxon>
        <taxon>Diptera</taxon>
        <taxon>Nematocera</taxon>
        <taxon>Culicoidea</taxon>
        <taxon>Culicidae</taxon>
        <taxon>Culicinae</taxon>
        <taxon>Aedini</taxon>
        <taxon>Aedes</taxon>
        <taxon>Stegomyia</taxon>
    </lineage>
</organism>
<dbReference type="EnsemblMetazoa" id="AALFPA23_018099.R26562">
    <property type="protein sequence ID" value="AALFPA23_018099.P26562"/>
    <property type="gene ID" value="AALFPA23_018099"/>
</dbReference>
<evidence type="ECO:0000313" key="2">
    <source>
        <dbReference type="EnsemblMetazoa" id="AALFPA23_018099.P26562"/>
    </source>
</evidence>
<keyword evidence="3" id="KW-1185">Reference proteome</keyword>
<dbReference type="Proteomes" id="UP000069940">
    <property type="component" value="Unassembled WGS sequence"/>
</dbReference>
<evidence type="ECO:0000256" key="1">
    <source>
        <dbReference type="SAM" id="MobiDB-lite"/>
    </source>
</evidence>
<reference evidence="3" key="1">
    <citation type="journal article" date="2015" name="Proc. Natl. Acad. Sci. U.S.A.">
        <title>Genome sequence of the Asian Tiger mosquito, Aedes albopictus, reveals insights into its biology, genetics, and evolution.</title>
        <authorList>
            <person name="Chen X.G."/>
            <person name="Jiang X."/>
            <person name="Gu J."/>
            <person name="Xu M."/>
            <person name="Wu Y."/>
            <person name="Deng Y."/>
            <person name="Zhang C."/>
            <person name="Bonizzoni M."/>
            <person name="Dermauw W."/>
            <person name="Vontas J."/>
            <person name="Armbruster P."/>
            <person name="Huang X."/>
            <person name="Yang Y."/>
            <person name="Zhang H."/>
            <person name="He W."/>
            <person name="Peng H."/>
            <person name="Liu Y."/>
            <person name="Wu K."/>
            <person name="Chen J."/>
            <person name="Lirakis M."/>
            <person name="Topalis P."/>
            <person name="Van Leeuwen T."/>
            <person name="Hall A.B."/>
            <person name="Jiang X."/>
            <person name="Thorpe C."/>
            <person name="Mueller R.L."/>
            <person name="Sun C."/>
            <person name="Waterhouse R.M."/>
            <person name="Yan G."/>
            <person name="Tu Z.J."/>
            <person name="Fang X."/>
            <person name="James A.A."/>
        </authorList>
    </citation>
    <scope>NUCLEOTIDE SEQUENCE [LARGE SCALE GENOMIC DNA]</scope>
    <source>
        <strain evidence="3">Foshan</strain>
    </source>
</reference>
<dbReference type="PANTHER" id="PTHR21301">
    <property type="entry name" value="REVERSE TRANSCRIPTASE"/>
    <property type="match status" value="1"/>
</dbReference>
<dbReference type="GeneID" id="134288721"/>
<reference evidence="2" key="2">
    <citation type="submission" date="2025-05" db="UniProtKB">
        <authorList>
            <consortium name="EnsemblMetazoa"/>
        </authorList>
    </citation>
    <scope>IDENTIFICATION</scope>
    <source>
        <strain evidence="2">Foshan</strain>
    </source>
</reference>
<name>A0ABM1ZG02_AEDAL</name>
<feature type="region of interest" description="Disordered" evidence="1">
    <location>
        <begin position="49"/>
        <end position="74"/>
    </location>
</feature>
<sequence>MEKRHCNQIEHTVNAAVEHDMDCNGSVNSNCDVDMRGNGLIKVNEDGSIRSQRKKTEHRIRERKEQPGTKTQHNSIVQRLRALNIIDDKKARFLKTYSAVCPRIYGQPKAHKAGLPLRPVVPNMTAPSYNLAKFVGSILQQSIESRYNIKDSFAFCHFINSVQLPVNHGLISLDVTALFTSIPKHLVITNIRQKWDKIEPHTTINQSLFVEIVEFCIDSSYFMYEAADLVMESLLDDVLEKLDFELPFLRKFVDDLITAIPLEKLQQV</sequence>
<dbReference type="RefSeq" id="XP_062710443.1">
    <property type="nucleotide sequence ID" value="XM_062854459.1"/>
</dbReference>
<evidence type="ECO:0008006" key="4">
    <source>
        <dbReference type="Google" id="ProtNLM"/>
    </source>
</evidence>
<proteinExistence type="predicted"/>
<evidence type="ECO:0000313" key="3">
    <source>
        <dbReference type="Proteomes" id="UP000069940"/>
    </source>
</evidence>
<accession>A0ABM1ZG02</accession>